<feature type="compositionally biased region" description="Basic residues" evidence="1">
    <location>
        <begin position="111"/>
        <end position="122"/>
    </location>
</feature>
<gene>
    <name evidence="2" type="ORF">SAMN05444165_7007</name>
</gene>
<evidence type="ECO:0000256" key="1">
    <source>
        <dbReference type="SAM" id="MobiDB-lite"/>
    </source>
</evidence>
<feature type="region of interest" description="Disordered" evidence="1">
    <location>
        <begin position="1"/>
        <end position="43"/>
    </location>
</feature>
<keyword evidence="3" id="KW-1185">Reference proteome</keyword>
<proteinExistence type="predicted"/>
<dbReference type="Proteomes" id="UP000185151">
    <property type="component" value="Unassembled WGS sequence"/>
</dbReference>
<feature type="region of interest" description="Disordered" evidence="1">
    <location>
        <begin position="96"/>
        <end position="122"/>
    </location>
</feature>
<reference evidence="2 3" key="1">
    <citation type="submission" date="2016-11" db="EMBL/GenBank/DDBJ databases">
        <authorList>
            <person name="Jaros S."/>
            <person name="Januszkiewicz K."/>
            <person name="Wedrychowicz H."/>
        </authorList>
    </citation>
    <scope>NUCLEOTIDE SEQUENCE [LARGE SCALE GENOMIC DNA]</scope>
    <source>
        <strain evidence="2 3">GAS95</strain>
    </source>
</reference>
<dbReference type="EMBL" id="FSRU01000003">
    <property type="protein sequence ID" value="SIO67304.1"/>
    <property type="molecule type" value="Genomic_DNA"/>
</dbReference>
<feature type="compositionally biased region" description="Polar residues" evidence="1">
    <location>
        <begin position="96"/>
        <end position="108"/>
    </location>
</feature>
<protein>
    <submittedName>
        <fullName evidence="2">Uncharacterized protein</fullName>
    </submittedName>
</protein>
<evidence type="ECO:0000313" key="3">
    <source>
        <dbReference type="Proteomes" id="UP000185151"/>
    </source>
</evidence>
<organism evidence="2 3">
    <name type="scientific">Paraburkholderia phenazinium</name>
    <dbReference type="NCBI Taxonomy" id="60549"/>
    <lineage>
        <taxon>Bacteria</taxon>
        <taxon>Pseudomonadati</taxon>
        <taxon>Pseudomonadota</taxon>
        <taxon>Betaproteobacteria</taxon>
        <taxon>Burkholderiales</taxon>
        <taxon>Burkholderiaceae</taxon>
        <taxon>Paraburkholderia</taxon>
    </lineage>
</organism>
<name>A0A1N6LET1_9BURK</name>
<sequence length="122" mass="13653">MSHGCKQVRLQPGTEAGFDSTNPSKTPIRRGSGRGCRTWENHAPRMPGQARVYPQHGLFLNRVAFSNIERYSMTHGWSGTTPRSFLLRSSLGTPLTMQPLSKPAQSMYTKPLRHGTRARSSR</sequence>
<dbReference type="AlphaFoldDB" id="A0A1N6LET1"/>
<evidence type="ECO:0000313" key="2">
    <source>
        <dbReference type="EMBL" id="SIO67304.1"/>
    </source>
</evidence>
<accession>A0A1N6LET1</accession>